<evidence type="ECO:0000256" key="13">
    <source>
        <dbReference type="ARBA" id="ARBA00031533"/>
    </source>
</evidence>
<accession>A0AAX2SGL8</accession>
<evidence type="ECO:0000256" key="7">
    <source>
        <dbReference type="ARBA" id="ARBA00022670"/>
    </source>
</evidence>
<comment type="cofactor">
    <cofactor evidence="2">
        <name>Zn(2+)</name>
        <dbReference type="ChEBI" id="CHEBI:29105"/>
    </cofactor>
</comment>
<evidence type="ECO:0000256" key="8">
    <source>
        <dbReference type="ARBA" id="ARBA00022723"/>
    </source>
</evidence>
<dbReference type="Pfam" id="PF17900">
    <property type="entry name" value="Peptidase_M1_N"/>
    <property type="match status" value="1"/>
</dbReference>
<evidence type="ECO:0000256" key="3">
    <source>
        <dbReference type="ARBA" id="ARBA00010136"/>
    </source>
</evidence>
<evidence type="ECO:0000259" key="17">
    <source>
        <dbReference type="Pfam" id="PF17900"/>
    </source>
</evidence>
<keyword evidence="7" id="KW-0645">Protease</keyword>
<keyword evidence="11" id="KW-0482">Metalloprotease</keyword>
<evidence type="ECO:0000259" key="16">
    <source>
        <dbReference type="Pfam" id="PF11838"/>
    </source>
</evidence>
<protein>
    <recommendedName>
        <fullName evidence="5">Aminopeptidase N</fullName>
        <ecNumber evidence="4">3.4.11.2</ecNumber>
    </recommendedName>
    <alternativeName>
        <fullName evidence="12">Alanine aminopeptidase</fullName>
    </alternativeName>
    <alternativeName>
        <fullName evidence="13">Lysyl aminopeptidase</fullName>
    </alternativeName>
</protein>
<evidence type="ECO:0000313" key="19">
    <source>
        <dbReference type="Proteomes" id="UP000298017"/>
    </source>
</evidence>
<keyword evidence="9 18" id="KW-0378">Hydrolase</keyword>
<dbReference type="SUPFAM" id="SSF55486">
    <property type="entry name" value="Metalloproteases ('zincins'), catalytic domain"/>
    <property type="match status" value="1"/>
</dbReference>
<dbReference type="EC" id="3.4.11.2" evidence="4"/>
<keyword evidence="8" id="KW-0479">Metal-binding</keyword>
<comment type="similarity">
    <text evidence="3">Belongs to the peptidase M1 family.</text>
</comment>
<dbReference type="Pfam" id="PF11838">
    <property type="entry name" value="ERAP1_C"/>
    <property type="match status" value="1"/>
</dbReference>
<evidence type="ECO:0000256" key="10">
    <source>
        <dbReference type="ARBA" id="ARBA00022833"/>
    </source>
</evidence>
<dbReference type="InterPro" id="IPR050344">
    <property type="entry name" value="Peptidase_M1_aminopeptidases"/>
</dbReference>
<keyword evidence="19" id="KW-1185">Reference proteome</keyword>
<evidence type="ECO:0000256" key="9">
    <source>
        <dbReference type="ARBA" id="ARBA00022801"/>
    </source>
</evidence>
<dbReference type="GO" id="GO:0016020">
    <property type="term" value="C:membrane"/>
    <property type="evidence" value="ECO:0007669"/>
    <property type="project" value="TreeGrafter"/>
</dbReference>
<evidence type="ECO:0000256" key="11">
    <source>
        <dbReference type="ARBA" id="ARBA00023049"/>
    </source>
</evidence>
<dbReference type="PANTHER" id="PTHR11533:SF174">
    <property type="entry name" value="PUROMYCIN-SENSITIVE AMINOPEPTIDASE-RELATED"/>
    <property type="match status" value="1"/>
</dbReference>
<dbReference type="NCBIfam" id="TIGR02412">
    <property type="entry name" value="pepN_strep_liv"/>
    <property type="match status" value="1"/>
</dbReference>
<evidence type="ECO:0000256" key="4">
    <source>
        <dbReference type="ARBA" id="ARBA00012564"/>
    </source>
</evidence>
<comment type="caution">
    <text evidence="18">The sequence shown here is derived from an EMBL/GenBank/DDBJ whole genome shotgun (WGS) entry which is preliminary data.</text>
</comment>
<dbReference type="GO" id="GO:0005615">
    <property type="term" value="C:extracellular space"/>
    <property type="evidence" value="ECO:0007669"/>
    <property type="project" value="TreeGrafter"/>
</dbReference>
<dbReference type="InterPro" id="IPR045357">
    <property type="entry name" value="Aminopeptidase_N-like_N"/>
</dbReference>
<dbReference type="GO" id="GO:0042277">
    <property type="term" value="F:peptide binding"/>
    <property type="evidence" value="ECO:0007669"/>
    <property type="project" value="TreeGrafter"/>
</dbReference>
<dbReference type="InterPro" id="IPR042097">
    <property type="entry name" value="Aminopeptidase_N-like_N_sf"/>
</dbReference>
<dbReference type="Gene3D" id="1.10.390.10">
    <property type="entry name" value="Neutral Protease Domain 2"/>
    <property type="match status" value="1"/>
</dbReference>
<feature type="domain" description="Aminopeptidase N-like N-terminal" evidence="17">
    <location>
        <begin position="101"/>
        <end position="196"/>
    </location>
</feature>
<keyword evidence="10" id="KW-0862">Zinc</keyword>
<dbReference type="CDD" id="cd09602">
    <property type="entry name" value="M1_APN"/>
    <property type="match status" value="1"/>
</dbReference>
<dbReference type="AlphaFoldDB" id="A0AAX2SGL8"/>
<name>A0AAX2SGL8_KOCRH</name>
<dbReference type="FunFam" id="1.10.390.10:FF:000004">
    <property type="entry name" value="Aminopeptidase N"/>
    <property type="match status" value="1"/>
</dbReference>
<feature type="region of interest" description="Disordered" evidence="14">
    <location>
        <begin position="522"/>
        <end position="567"/>
    </location>
</feature>
<feature type="compositionally biased region" description="Low complexity" evidence="14">
    <location>
        <begin position="533"/>
        <end position="567"/>
    </location>
</feature>
<keyword evidence="6 18" id="KW-0031">Aminopeptidase</keyword>
<feature type="domain" description="ERAP1-like C-terminal" evidence="16">
    <location>
        <begin position="576"/>
        <end position="852"/>
    </location>
</feature>
<comment type="catalytic activity">
    <reaction evidence="1">
        <text>Release of an N-terminal amino acid, Xaa-|-Yaa- from a peptide, amide or arylamide. Xaa is preferably Ala, but may be most amino acids including Pro (slow action). When a terminal hydrophobic residue is followed by a prolyl residue, the two may be released as an intact Xaa-Pro dipeptide.</text>
        <dbReference type="EC" id="3.4.11.2"/>
    </reaction>
</comment>
<dbReference type="InterPro" id="IPR014782">
    <property type="entry name" value="Peptidase_M1_dom"/>
</dbReference>
<evidence type="ECO:0000256" key="2">
    <source>
        <dbReference type="ARBA" id="ARBA00001947"/>
    </source>
</evidence>
<dbReference type="EMBL" id="SPNK01000002">
    <property type="protein sequence ID" value="TFI02652.1"/>
    <property type="molecule type" value="Genomic_DNA"/>
</dbReference>
<reference evidence="18 19" key="1">
    <citation type="submission" date="2019-03" db="EMBL/GenBank/DDBJ databases">
        <title>Genome Sequencing and Assembly of Various Microbes Isolated from Alder Root Nodule.</title>
        <authorList>
            <person name="Swanson E."/>
            <person name="Sevigny J.L."/>
            <person name="Pesce C."/>
            <person name="Davis I."/>
            <person name="Kleiner V."/>
            <person name="Tisa L."/>
        </authorList>
    </citation>
    <scope>NUCLEOTIDE SEQUENCE [LARGE SCALE GENOMIC DNA]</scope>
    <source>
        <strain evidence="18 19">4R-31</strain>
    </source>
</reference>
<dbReference type="Proteomes" id="UP000298017">
    <property type="component" value="Unassembled WGS sequence"/>
</dbReference>
<dbReference type="RefSeq" id="WP_102613292.1">
    <property type="nucleotide sequence ID" value="NZ_CABMOG010000003.1"/>
</dbReference>
<feature type="domain" description="Peptidase M1 membrane alanine aminopeptidase" evidence="15">
    <location>
        <begin position="245"/>
        <end position="456"/>
    </location>
</feature>
<gene>
    <name evidence="18" type="primary">pepN</name>
    <name evidence="18" type="ORF">E4P33_03440</name>
</gene>
<dbReference type="Pfam" id="PF01433">
    <property type="entry name" value="Peptidase_M1"/>
    <property type="match status" value="1"/>
</dbReference>
<dbReference type="GO" id="GO:0016285">
    <property type="term" value="F:alanyl aminopeptidase activity"/>
    <property type="evidence" value="ECO:0007669"/>
    <property type="project" value="UniProtKB-EC"/>
</dbReference>
<dbReference type="PANTHER" id="PTHR11533">
    <property type="entry name" value="PROTEASE M1 ZINC METALLOPROTEASE"/>
    <property type="match status" value="1"/>
</dbReference>
<dbReference type="GO" id="GO:0070006">
    <property type="term" value="F:metalloaminopeptidase activity"/>
    <property type="evidence" value="ECO:0007669"/>
    <property type="project" value="TreeGrafter"/>
</dbReference>
<dbReference type="SUPFAM" id="SSF63737">
    <property type="entry name" value="Leukotriene A4 hydrolase N-terminal domain"/>
    <property type="match status" value="1"/>
</dbReference>
<dbReference type="InterPro" id="IPR027268">
    <property type="entry name" value="Peptidase_M4/M1_CTD_sf"/>
</dbReference>
<evidence type="ECO:0000256" key="1">
    <source>
        <dbReference type="ARBA" id="ARBA00000098"/>
    </source>
</evidence>
<evidence type="ECO:0000256" key="14">
    <source>
        <dbReference type="SAM" id="MobiDB-lite"/>
    </source>
</evidence>
<evidence type="ECO:0000313" key="18">
    <source>
        <dbReference type="EMBL" id="TFI02652.1"/>
    </source>
</evidence>
<dbReference type="InterPro" id="IPR024571">
    <property type="entry name" value="ERAP1-like_C_dom"/>
</dbReference>
<organism evidence="18 19">
    <name type="scientific">Kocuria rhizophila</name>
    <dbReference type="NCBI Taxonomy" id="72000"/>
    <lineage>
        <taxon>Bacteria</taxon>
        <taxon>Bacillati</taxon>
        <taxon>Actinomycetota</taxon>
        <taxon>Actinomycetes</taxon>
        <taxon>Micrococcales</taxon>
        <taxon>Micrococcaceae</taxon>
        <taxon>Kocuria</taxon>
    </lineage>
</organism>
<dbReference type="InterPro" id="IPR001930">
    <property type="entry name" value="Peptidase_M1"/>
</dbReference>
<proteinExistence type="inferred from homology"/>
<evidence type="ECO:0000259" key="15">
    <source>
        <dbReference type="Pfam" id="PF01433"/>
    </source>
</evidence>
<dbReference type="GO" id="GO:0005737">
    <property type="term" value="C:cytoplasm"/>
    <property type="evidence" value="ECO:0007669"/>
    <property type="project" value="TreeGrafter"/>
</dbReference>
<dbReference type="Gene3D" id="2.60.40.1730">
    <property type="entry name" value="tricorn interacting facor f3 domain"/>
    <property type="match status" value="1"/>
</dbReference>
<evidence type="ECO:0000256" key="5">
    <source>
        <dbReference type="ARBA" id="ARBA00015611"/>
    </source>
</evidence>
<evidence type="ECO:0000256" key="12">
    <source>
        <dbReference type="ARBA" id="ARBA00029811"/>
    </source>
</evidence>
<sequence length="917" mass="99988">MGASLTREEAATRAEQIRVEDYRVTVDLSGAQNPESTTFGSEVTVRFTAEEGAETFIDFIHDTVTEVELNGELLDVDDVVDGDRIRLPELGQANELRVVGRALYSRSGEGLHRYIDPQDSEVYIYTQYEPADCRRVFAVFEQPDLKAAFTFTVLTPQDWIAASNGELVASTPTEDCDVPGAVSHEFAPTLRISSYITTILAGPYATVTDEWHGTDPHGEPVTVPLALHCRRALAEHMDAEELFTLTKQGLDFFPELFGFAYPWGKYEQAFVPEYNLGAMENPGMVTFTEDYLFPSGATRAQLAGRANTLMHEMSHMWFGDLVTMQWWDDLWLKESFAEFMGAYACVHATQYTDAWVTFALARKEWAYRQDQLRTTHPIVADIVDLEAARQNFDGITYAKGASVLKQLVAFVGEDTFMDACRAYFRRFAFGNTSLDDFLAVLDEACEHDVRAWADQWLRTTGVPVLAVTAPDDAAAGSPATLTQRAEPLRPHVLTVGTYARTAEGAVENTARAEVRVPAEDRPTELTGVTGPWATDAAAGDAAAGDARASGAAAESTMPVGTGPTGEPAGGTTDAVLLVNDTDLTYCLAHPDPASLAGLVELVGEITDPLARAVAHSQLWAAVRDGRLCPREYVLMVARRCTTESHAAILTTVLDHARQALGQYVPVTHRTATRRALLDALGSSMLAAEPGSDAQLILARSFAREAARDGKYARPIQEWLGGVHTVPGLELTPQLRWSMLTAVTATGHSTVSELESEHAQDPTRDGHLGYLEAVAAMRSDRSKQQAWERIVSGTLSNDELSATIAGFQLAAPTVLRRYEDVYFEQLTAWWAGHSMEIATRMVRGLFPRAVDAQAASSGAAGTSTGDPAEAAAQHPVVRAARTWLDAHDDAPAALRRIVTELLDDAQRAVTLQLMCLSR</sequence>
<dbReference type="GO" id="GO:0006508">
    <property type="term" value="P:proteolysis"/>
    <property type="evidence" value="ECO:0007669"/>
    <property type="project" value="UniProtKB-KW"/>
</dbReference>
<dbReference type="GO" id="GO:0043171">
    <property type="term" value="P:peptide catabolic process"/>
    <property type="evidence" value="ECO:0007669"/>
    <property type="project" value="TreeGrafter"/>
</dbReference>
<dbReference type="InterPro" id="IPR012778">
    <property type="entry name" value="Pept_M1_aminopeptidase"/>
</dbReference>
<dbReference type="PRINTS" id="PR00756">
    <property type="entry name" value="ALADIPTASE"/>
</dbReference>
<dbReference type="GO" id="GO:0008270">
    <property type="term" value="F:zinc ion binding"/>
    <property type="evidence" value="ECO:0007669"/>
    <property type="project" value="InterPro"/>
</dbReference>
<evidence type="ECO:0000256" key="6">
    <source>
        <dbReference type="ARBA" id="ARBA00022438"/>
    </source>
</evidence>